<evidence type="ECO:0000313" key="2">
    <source>
        <dbReference type="EMBL" id="SMB25572.1"/>
    </source>
</evidence>
<dbReference type="Proteomes" id="UP000242886">
    <property type="component" value="Chromosome SDENCHOL"/>
</dbReference>
<gene>
    <name evidence="2" type="ORF">SDENCHOL_11294</name>
</gene>
<dbReference type="AlphaFoldDB" id="A0A7Z7HR11"/>
<feature type="region of interest" description="Disordered" evidence="1">
    <location>
        <begin position="54"/>
        <end position="76"/>
    </location>
</feature>
<name>A0A7Z7HR11_9PROT</name>
<proteinExistence type="predicted"/>
<feature type="compositionally biased region" description="Basic and acidic residues" evidence="1">
    <location>
        <begin position="54"/>
        <end position="63"/>
    </location>
</feature>
<sequence>MNTKKTIDQASTADLRGSWAALQRAAQRARELAAQTGTELVVSRNGVIERIKPQLDPADHRVQETPGQYKDAKDAP</sequence>
<protein>
    <submittedName>
        <fullName evidence="2">Uncharacterized protein</fullName>
    </submittedName>
</protein>
<evidence type="ECO:0000256" key="1">
    <source>
        <dbReference type="SAM" id="MobiDB-lite"/>
    </source>
</evidence>
<organism evidence="2 3">
    <name type="scientific">Sterolibacterium denitrificans</name>
    <dbReference type="NCBI Taxonomy" id="157592"/>
    <lineage>
        <taxon>Bacteria</taxon>
        <taxon>Pseudomonadati</taxon>
        <taxon>Pseudomonadota</taxon>
        <taxon>Betaproteobacteria</taxon>
        <taxon>Nitrosomonadales</taxon>
        <taxon>Sterolibacteriaceae</taxon>
        <taxon>Sterolibacterium</taxon>
    </lineage>
</organism>
<reference evidence="2" key="1">
    <citation type="submission" date="2017-03" db="EMBL/GenBank/DDBJ databases">
        <authorList>
            <consortium name="AG Boll"/>
        </authorList>
    </citation>
    <scope>NUCLEOTIDE SEQUENCE [LARGE SCALE GENOMIC DNA]</scope>
    <source>
        <strain evidence="2">Chol</strain>
    </source>
</reference>
<dbReference type="RefSeq" id="WP_154716492.1">
    <property type="nucleotide sequence ID" value="NZ_LT837803.1"/>
</dbReference>
<evidence type="ECO:0000313" key="3">
    <source>
        <dbReference type="Proteomes" id="UP000242886"/>
    </source>
</evidence>
<keyword evidence="3" id="KW-1185">Reference proteome</keyword>
<dbReference type="EMBL" id="LT837803">
    <property type="protein sequence ID" value="SMB25572.1"/>
    <property type="molecule type" value="Genomic_DNA"/>
</dbReference>
<accession>A0A7Z7HR11</accession>